<comment type="similarity">
    <text evidence="1">Belongs to the UPF0065 (bug) family.</text>
</comment>
<evidence type="ECO:0000256" key="1">
    <source>
        <dbReference type="ARBA" id="ARBA00006987"/>
    </source>
</evidence>
<evidence type="ECO:0000256" key="2">
    <source>
        <dbReference type="SAM" id="SignalP"/>
    </source>
</evidence>
<name>A0A225MVT0_9BURK</name>
<dbReference type="EMBL" id="NJIH01000003">
    <property type="protein sequence ID" value="OWT63681.1"/>
    <property type="molecule type" value="Genomic_DNA"/>
</dbReference>
<sequence length="336" mass="35322">MQFHCSTQSRRQAMKKIMFAVSLALAMVQPALVHGQTQSWPDQPIHLIVPSGAGGITDALARILIQKLSPMLGQSIIVDNRPGASGVIGSSYVARAKPNGYTLLMAFPSHVVNPSTVKNLPYDTAKDFAPITKVGSVAEILLTNKDSPLNSVADLIKSAKAHPGKLNYGSVGVGSLGDLCMLLFQSQAKIKMTHVAYKGEPQILSALIRGDIQAAFVSPIAAMAMVKAGKVKALAISDKQGSAILPQIPPVAKAGLPEFNVTGWNAIFAPAGTPKPIIDKLNTTINKALTDPELVKKFQSQGVNPIGCPPEVLQQAVVHDIASIGKALKAAGVQPK</sequence>
<dbReference type="InterPro" id="IPR005064">
    <property type="entry name" value="BUG"/>
</dbReference>
<protein>
    <recommendedName>
        <fullName evidence="5">Tripartite tricarboxylate transporter substrate binding protein</fullName>
    </recommendedName>
</protein>
<dbReference type="PANTHER" id="PTHR42928">
    <property type="entry name" value="TRICARBOXYLATE-BINDING PROTEIN"/>
    <property type="match status" value="1"/>
</dbReference>
<evidence type="ECO:0000313" key="4">
    <source>
        <dbReference type="Proteomes" id="UP000214603"/>
    </source>
</evidence>
<keyword evidence="4" id="KW-1185">Reference proteome</keyword>
<dbReference type="InterPro" id="IPR042100">
    <property type="entry name" value="Bug_dom1"/>
</dbReference>
<dbReference type="Gene3D" id="3.40.190.150">
    <property type="entry name" value="Bordetella uptake gene, domain 1"/>
    <property type="match status" value="1"/>
</dbReference>
<dbReference type="Gene3D" id="3.40.190.10">
    <property type="entry name" value="Periplasmic binding protein-like II"/>
    <property type="match status" value="1"/>
</dbReference>
<dbReference type="Proteomes" id="UP000214603">
    <property type="component" value="Unassembled WGS sequence"/>
</dbReference>
<feature type="signal peptide" evidence="2">
    <location>
        <begin position="1"/>
        <end position="33"/>
    </location>
</feature>
<evidence type="ECO:0008006" key="5">
    <source>
        <dbReference type="Google" id="ProtNLM"/>
    </source>
</evidence>
<feature type="chain" id="PRO_5012420479" description="Tripartite tricarboxylate transporter substrate binding protein" evidence="2">
    <location>
        <begin position="34"/>
        <end position="336"/>
    </location>
</feature>
<gene>
    <name evidence="3" type="ORF">CEY11_05005</name>
</gene>
<comment type="caution">
    <text evidence="3">The sequence shown here is derived from an EMBL/GenBank/DDBJ whole genome shotgun (WGS) entry which is preliminary data.</text>
</comment>
<dbReference type="Pfam" id="PF03401">
    <property type="entry name" value="TctC"/>
    <property type="match status" value="1"/>
</dbReference>
<dbReference type="AlphaFoldDB" id="A0A225MVT0"/>
<dbReference type="PANTHER" id="PTHR42928:SF5">
    <property type="entry name" value="BLR1237 PROTEIN"/>
    <property type="match status" value="1"/>
</dbReference>
<reference evidence="4" key="1">
    <citation type="submission" date="2017-06" db="EMBL/GenBank/DDBJ databases">
        <title>Herbaspirillum phytohormonus sp. nov., isolated from the root nodule of Robinia pseudoacacia in lead-zinc mine.</title>
        <authorList>
            <person name="Fan M."/>
            <person name="Lin Y."/>
        </authorList>
    </citation>
    <scope>NUCLEOTIDE SEQUENCE [LARGE SCALE GENOMIC DNA]</scope>
    <source>
        <strain evidence="4">SC-089</strain>
    </source>
</reference>
<dbReference type="SUPFAM" id="SSF53850">
    <property type="entry name" value="Periplasmic binding protein-like II"/>
    <property type="match status" value="1"/>
</dbReference>
<organism evidence="3 4">
    <name type="scientific">Candidimonas nitroreducens</name>
    <dbReference type="NCBI Taxonomy" id="683354"/>
    <lineage>
        <taxon>Bacteria</taxon>
        <taxon>Pseudomonadati</taxon>
        <taxon>Pseudomonadota</taxon>
        <taxon>Betaproteobacteria</taxon>
        <taxon>Burkholderiales</taxon>
        <taxon>Alcaligenaceae</taxon>
        <taxon>Candidimonas</taxon>
    </lineage>
</organism>
<dbReference type="CDD" id="cd13578">
    <property type="entry name" value="PBP2_Bug27"/>
    <property type="match status" value="1"/>
</dbReference>
<accession>A0A225MVT0</accession>
<dbReference type="PIRSF" id="PIRSF017082">
    <property type="entry name" value="YflP"/>
    <property type="match status" value="1"/>
</dbReference>
<evidence type="ECO:0000313" key="3">
    <source>
        <dbReference type="EMBL" id="OWT63681.1"/>
    </source>
</evidence>
<proteinExistence type="inferred from homology"/>
<keyword evidence="2" id="KW-0732">Signal</keyword>